<organism evidence="1 2">
    <name type="scientific">[Clostridium] symbiosum ATCC 14940</name>
    <dbReference type="NCBI Taxonomy" id="411472"/>
    <lineage>
        <taxon>Bacteria</taxon>
        <taxon>Bacillati</taxon>
        <taxon>Bacillota</taxon>
        <taxon>Clostridia</taxon>
        <taxon>Lachnospirales</taxon>
        <taxon>Lachnospiraceae</taxon>
        <taxon>Otoolea</taxon>
    </lineage>
</organism>
<dbReference type="AlphaFoldDB" id="A0ABC9TZK8"/>
<sequence>MNRNRGRVTGAAGQLQALSRNIRFFNSGRNLSASAAHSL</sequence>
<dbReference type="EMBL" id="AWSU01000133">
    <property type="protein sequence ID" value="ERI78076.1"/>
    <property type="molecule type" value="Genomic_DNA"/>
</dbReference>
<gene>
    <name evidence="1" type="ORF">CLOSYM_01679</name>
</gene>
<dbReference type="Proteomes" id="UP000016491">
    <property type="component" value="Unassembled WGS sequence"/>
</dbReference>
<evidence type="ECO:0000313" key="1">
    <source>
        <dbReference type="EMBL" id="ERI78076.1"/>
    </source>
</evidence>
<protein>
    <submittedName>
        <fullName evidence="1">Uncharacterized protein</fullName>
    </submittedName>
</protein>
<proteinExistence type="predicted"/>
<evidence type="ECO:0000313" key="2">
    <source>
        <dbReference type="Proteomes" id="UP000016491"/>
    </source>
</evidence>
<accession>A0ABC9TZK8</accession>
<reference evidence="1 2" key="1">
    <citation type="submission" date="2013-07" db="EMBL/GenBank/DDBJ databases">
        <authorList>
            <person name="Weinstock G."/>
            <person name="Sodergren E."/>
            <person name="Wylie T."/>
            <person name="Fulton L."/>
            <person name="Fulton R."/>
            <person name="Fronick C."/>
            <person name="O'Laughlin M."/>
            <person name="Godfrey J."/>
            <person name="Miner T."/>
            <person name="Herter B."/>
            <person name="Appelbaum E."/>
            <person name="Cordes M."/>
            <person name="Lek S."/>
            <person name="Wollam A."/>
            <person name="Pepin K.H."/>
            <person name="Palsikar V.B."/>
            <person name="Mitreva M."/>
            <person name="Wilson R.K."/>
        </authorList>
    </citation>
    <scope>NUCLEOTIDE SEQUENCE [LARGE SCALE GENOMIC DNA]</scope>
    <source>
        <strain evidence="1 2">ATCC 14940</strain>
    </source>
</reference>
<comment type="caution">
    <text evidence="1">The sequence shown here is derived from an EMBL/GenBank/DDBJ whole genome shotgun (WGS) entry which is preliminary data.</text>
</comment>
<name>A0ABC9TZK8_CLOSY</name>